<reference evidence="2" key="1">
    <citation type="submission" date="2018-01" db="EMBL/GenBank/DDBJ databases">
        <title>An insight into the sialome of Amazonian anophelines.</title>
        <authorList>
            <person name="Ribeiro J.M."/>
            <person name="Scarpassa V."/>
            <person name="Calvo E."/>
        </authorList>
    </citation>
    <scope>NUCLEOTIDE SEQUENCE</scope>
    <source>
        <tissue evidence="2">Salivary glands</tissue>
    </source>
</reference>
<name>A0A2M4C6G4_9DIPT</name>
<accession>A0A2M4C6G4</accession>
<protein>
    <submittedName>
        <fullName evidence="2">Putative secreted protein</fullName>
    </submittedName>
</protein>
<dbReference type="EMBL" id="GGFJ01011762">
    <property type="protein sequence ID" value="MBW60903.1"/>
    <property type="molecule type" value="Transcribed_RNA"/>
</dbReference>
<evidence type="ECO:0000256" key="1">
    <source>
        <dbReference type="SAM" id="SignalP"/>
    </source>
</evidence>
<feature type="signal peptide" evidence="1">
    <location>
        <begin position="1"/>
        <end position="22"/>
    </location>
</feature>
<proteinExistence type="predicted"/>
<sequence length="145" mass="16863">MNFPLAVAQVVLIFFKAHNCSCGRSRALIWHLFACLPKESKKKWNRRRDSHRECVFSQAATQNNFTFNPRPRKCRYLARKVNHRRVVVYRGVHNYASAHKKGHPKGKVHRHSYTWRLPESRNGVECVNHLLSSGRAGGRDKTSRS</sequence>
<feature type="chain" id="PRO_5014720890" evidence="1">
    <location>
        <begin position="23"/>
        <end position="145"/>
    </location>
</feature>
<keyword evidence="1" id="KW-0732">Signal</keyword>
<evidence type="ECO:0000313" key="2">
    <source>
        <dbReference type="EMBL" id="MBW60903.1"/>
    </source>
</evidence>
<dbReference type="AlphaFoldDB" id="A0A2M4C6G4"/>
<organism evidence="2">
    <name type="scientific">Anopheles marajoara</name>
    <dbReference type="NCBI Taxonomy" id="58244"/>
    <lineage>
        <taxon>Eukaryota</taxon>
        <taxon>Metazoa</taxon>
        <taxon>Ecdysozoa</taxon>
        <taxon>Arthropoda</taxon>
        <taxon>Hexapoda</taxon>
        <taxon>Insecta</taxon>
        <taxon>Pterygota</taxon>
        <taxon>Neoptera</taxon>
        <taxon>Endopterygota</taxon>
        <taxon>Diptera</taxon>
        <taxon>Nematocera</taxon>
        <taxon>Culicoidea</taxon>
        <taxon>Culicidae</taxon>
        <taxon>Anophelinae</taxon>
        <taxon>Anopheles</taxon>
    </lineage>
</organism>